<proteinExistence type="predicted"/>
<feature type="region of interest" description="Disordered" evidence="1">
    <location>
        <begin position="125"/>
        <end position="153"/>
    </location>
</feature>
<protein>
    <submittedName>
        <fullName evidence="2">Uncharacterized protein</fullName>
    </submittedName>
</protein>
<dbReference type="AlphaFoldDB" id="A0AAV4M2Y8"/>
<evidence type="ECO:0000313" key="3">
    <source>
        <dbReference type="Proteomes" id="UP001054945"/>
    </source>
</evidence>
<feature type="compositionally biased region" description="Polar residues" evidence="1">
    <location>
        <begin position="143"/>
        <end position="153"/>
    </location>
</feature>
<dbReference type="Proteomes" id="UP001054945">
    <property type="component" value="Unassembled WGS sequence"/>
</dbReference>
<reference evidence="2 3" key="1">
    <citation type="submission" date="2021-06" db="EMBL/GenBank/DDBJ databases">
        <title>Caerostris extrusa draft genome.</title>
        <authorList>
            <person name="Kono N."/>
            <person name="Arakawa K."/>
        </authorList>
    </citation>
    <scope>NUCLEOTIDE SEQUENCE [LARGE SCALE GENOMIC DNA]</scope>
</reference>
<sequence length="153" mass="18130">MVNAFHKINEEHLFGYSTVDIFHLIRAVLLPKPFLVRNPDVGRKKKKKRKKMAENDEATTSKSLVSNFWRLKTEFKMKQRPKYSLYFPKPSFYFDYLHNSPLRHFPLGFTRVYCPNLSLLENPDVGRKKKKKKRMEMPENDEATTSKSVVSNF</sequence>
<gene>
    <name evidence="2" type="ORF">CEXT_258611</name>
</gene>
<accession>A0AAV4M2Y8</accession>
<evidence type="ECO:0000313" key="2">
    <source>
        <dbReference type="EMBL" id="GIX66748.1"/>
    </source>
</evidence>
<comment type="caution">
    <text evidence="2">The sequence shown here is derived from an EMBL/GenBank/DDBJ whole genome shotgun (WGS) entry which is preliminary data.</text>
</comment>
<evidence type="ECO:0000256" key="1">
    <source>
        <dbReference type="SAM" id="MobiDB-lite"/>
    </source>
</evidence>
<name>A0AAV4M2Y8_CAEEX</name>
<organism evidence="2 3">
    <name type="scientific">Caerostris extrusa</name>
    <name type="common">Bark spider</name>
    <name type="synonym">Caerostris bankana</name>
    <dbReference type="NCBI Taxonomy" id="172846"/>
    <lineage>
        <taxon>Eukaryota</taxon>
        <taxon>Metazoa</taxon>
        <taxon>Ecdysozoa</taxon>
        <taxon>Arthropoda</taxon>
        <taxon>Chelicerata</taxon>
        <taxon>Arachnida</taxon>
        <taxon>Araneae</taxon>
        <taxon>Araneomorphae</taxon>
        <taxon>Entelegynae</taxon>
        <taxon>Araneoidea</taxon>
        <taxon>Araneidae</taxon>
        <taxon>Caerostris</taxon>
    </lineage>
</organism>
<dbReference type="EMBL" id="BPLR01019338">
    <property type="protein sequence ID" value="GIX66748.1"/>
    <property type="molecule type" value="Genomic_DNA"/>
</dbReference>
<keyword evidence="3" id="KW-1185">Reference proteome</keyword>